<dbReference type="AlphaFoldDB" id="A0A8S9ZMI1"/>
<dbReference type="EMBL" id="JABEBT010000053">
    <property type="protein sequence ID" value="KAF7634649.1"/>
    <property type="molecule type" value="Genomic_DNA"/>
</dbReference>
<protein>
    <submittedName>
        <fullName evidence="2">Uncharacterized protein</fullName>
    </submittedName>
</protein>
<gene>
    <name evidence="2" type="ORF">Mgra_00005896</name>
</gene>
<dbReference type="Proteomes" id="UP000605970">
    <property type="component" value="Unassembled WGS sequence"/>
</dbReference>
<accession>A0A8S9ZMI1</accession>
<proteinExistence type="predicted"/>
<keyword evidence="1" id="KW-0472">Membrane</keyword>
<keyword evidence="3" id="KW-1185">Reference proteome</keyword>
<comment type="caution">
    <text evidence="2">The sequence shown here is derived from an EMBL/GenBank/DDBJ whole genome shotgun (WGS) entry which is preliminary data.</text>
</comment>
<feature type="transmembrane region" description="Helical" evidence="1">
    <location>
        <begin position="48"/>
        <end position="70"/>
    </location>
</feature>
<sequence length="81" mass="10042">MMKQRKFLTCLNFDIEKIRFFTRIATLTLFILKCNGDYFLLWIAVYSIIYFIENTIIHFLDFSISIFYVYDCCKQRWQYLH</sequence>
<evidence type="ECO:0000256" key="1">
    <source>
        <dbReference type="SAM" id="Phobius"/>
    </source>
</evidence>
<name>A0A8S9ZMI1_9BILA</name>
<evidence type="ECO:0000313" key="2">
    <source>
        <dbReference type="EMBL" id="KAF7634649.1"/>
    </source>
</evidence>
<reference evidence="2" key="1">
    <citation type="journal article" date="2020" name="Ecol. Evol.">
        <title>Genome structure and content of the rice root-knot nematode (Meloidogyne graminicola).</title>
        <authorList>
            <person name="Phan N.T."/>
            <person name="Danchin E.G.J."/>
            <person name="Klopp C."/>
            <person name="Perfus-Barbeoch L."/>
            <person name="Kozlowski D.K."/>
            <person name="Koutsovoulos G.D."/>
            <person name="Lopez-Roques C."/>
            <person name="Bouchez O."/>
            <person name="Zahm M."/>
            <person name="Besnard G."/>
            <person name="Bellafiore S."/>
        </authorList>
    </citation>
    <scope>NUCLEOTIDE SEQUENCE</scope>
    <source>
        <strain evidence="2">VN-18</strain>
    </source>
</reference>
<keyword evidence="1" id="KW-1133">Transmembrane helix</keyword>
<feature type="non-terminal residue" evidence="2">
    <location>
        <position position="1"/>
    </location>
</feature>
<feature type="transmembrane region" description="Helical" evidence="1">
    <location>
        <begin position="20"/>
        <end position="42"/>
    </location>
</feature>
<evidence type="ECO:0000313" key="3">
    <source>
        <dbReference type="Proteomes" id="UP000605970"/>
    </source>
</evidence>
<keyword evidence="1" id="KW-0812">Transmembrane</keyword>
<organism evidence="2 3">
    <name type="scientific">Meloidogyne graminicola</name>
    <dbReference type="NCBI Taxonomy" id="189291"/>
    <lineage>
        <taxon>Eukaryota</taxon>
        <taxon>Metazoa</taxon>
        <taxon>Ecdysozoa</taxon>
        <taxon>Nematoda</taxon>
        <taxon>Chromadorea</taxon>
        <taxon>Rhabditida</taxon>
        <taxon>Tylenchina</taxon>
        <taxon>Tylenchomorpha</taxon>
        <taxon>Tylenchoidea</taxon>
        <taxon>Meloidogynidae</taxon>
        <taxon>Meloidogyninae</taxon>
        <taxon>Meloidogyne</taxon>
    </lineage>
</organism>